<dbReference type="EMBL" id="CP132302">
    <property type="protein sequence ID" value="WLR97992.1"/>
    <property type="molecule type" value="Genomic_DNA"/>
</dbReference>
<organism evidence="1 2">
    <name type="scientific">Shinella sumterensis</name>
    <dbReference type="NCBI Taxonomy" id="1967501"/>
    <lineage>
        <taxon>Bacteria</taxon>
        <taxon>Pseudomonadati</taxon>
        <taxon>Pseudomonadota</taxon>
        <taxon>Alphaproteobacteria</taxon>
        <taxon>Hyphomicrobiales</taxon>
        <taxon>Rhizobiaceae</taxon>
        <taxon>Shinella</taxon>
    </lineage>
</organism>
<accession>A0AA50CP21</accession>
<reference evidence="1 2" key="1">
    <citation type="submission" date="2023-08" db="EMBL/GenBank/DDBJ databases">
        <title>Pathogen: clinical or host-associated sample.</title>
        <authorList>
            <person name="Hergert J."/>
            <person name="Casey R."/>
            <person name="Wagner J."/>
            <person name="Young E.L."/>
            <person name="Oakeson K.F."/>
        </authorList>
    </citation>
    <scope>NUCLEOTIDE SEQUENCE [LARGE SCALE GENOMIC DNA]</scope>
    <source>
        <strain evidence="1 2">1760953</strain>
    </source>
</reference>
<dbReference type="Proteomes" id="UP001234585">
    <property type="component" value="Chromosome"/>
</dbReference>
<keyword evidence="2" id="KW-1185">Reference proteome</keyword>
<evidence type="ECO:0000313" key="1">
    <source>
        <dbReference type="EMBL" id="WLR97992.1"/>
    </source>
</evidence>
<protein>
    <submittedName>
        <fullName evidence="1">Uncharacterized protein</fullName>
    </submittedName>
</protein>
<sequence length="83" mass="8720">MSNAAKTGLQPGHGPQSVDFINQFAETMRAESGVDLPHDYFVAEARMRLSGGGVHHLSGKAAKPAKPETSACFDAWAKAGHNG</sequence>
<name>A0AA50CP21_9HYPH</name>
<dbReference type="RefSeq" id="WP_134647010.1">
    <property type="nucleotide sequence ID" value="NZ_CP132302.1"/>
</dbReference>
<evidence type="ECO:0000313" key="2">
    <source>
        <dbReference type="Proteomes" id="UP001234585"/>
    </source>
</evidence>
<gene>
    <name evidence="1" type="ORF">Q9313_02870</name>
</gene>
<proteinExistence type="predicted"/>
<dbReference type="AlphaFoldDB" id="A0AA50CP21"/>